<dbReference type="Pfam" id="PF05954">
    <property type="entry name" value="Phage_GPD"/>
    <property type="match status" value="1"/>
</dbReference>
<evidence type="ECO:0000313" key="4">
    <source>
        <dbReference type="Proteomes" id="UP000705379"/>
    </source>
</evidence>
<evidence type="ECO:0000256" key="1">
    <source>
        <dbReference type="ARBA" id="ARBA00005558"/>
    </source>
</evidence>
<reference evidence="3" key="1">
    <citation type="submission" date="2018-08" db="EMBL/GenBank/DDBJ databases">
        <authorList>
            <person name="Jin W."/>
            <person name="Wang H."/>
            <person name="Yang Y."/>
            <person name="Li M."/>
            <person name="Liu J."/>
        </authorList>
    </citation>
    <scope>NUCLEOTIDE SEQUENCE</scope>
    <source>
        <strain evidence="3">AESS21</strain>
    </source>
</reference>
<dbReference type="NCBIfam" id="TIGR03361">
    <property type="entry name" value="VI_Rhs_Vgr"/>
    <property type="match status" value="1"/>
</dbReference>
<dbReference type="SUPFAM" id="SSF69279">
    <property type="entry name" value="Phage tail proteins"/>
    <property type="match status" value="2"/>
</dbReference>
<dbReference type="Gene3D" id="4.10.220.110">
    <property type="match status" value="1"/>
</dbReference>
<organism evidence="3 4">
    <name type="scientific">Roseibium polysiphoniae</name>
    <dbReference type="NCBI Taxonomy" id="2571221"/>
    <lineage>
        <taxon>Bacteria</taxon>
        <taxon>Pseudomonadati</taxon>
        <taxon>Pseudomonadota</taxon>
        <taxon>Alphaproteobacteria</taxon>
        <taxon>Hyphomicrobiales</taxon>
        <taxon>Stappiaceae</taxon>
        <taxon>Roseibium</taxon>
    </lineage>
</organism>
<sequence>MSNGDIVQKMKLTLPGMTSDDVHVESVSGHEAVGSAYEFTVDVLSKDPISLDSLIGKAVKLELTIVDETAVVHGVVSKARTLDPTPNREFRYGFSIEPGFAMLRYSAQNQVYGSDKDVTVVDIVEGELSDANKAGSSTSSNRIARTLQHQMLAEKSSYPKLDFVMQYRETDFDFICRLCEKFGIFFTFQHDGDQEKIVFGDRKEHFKKLSGRQLTEELPYRSKQQILSQGDFAIWSFNAEYAASSGTLALREYNEETPKVSLSVSENASHKGQGVSTLYGENYSTVSEGNFLAKRRVEQLQSEYLSFRGQSNIPLLRPGLFFKLTDHPISDLDGLYIVVEVDHSITMTTPFGFSSPDKTAAPYNNSFRCVPFDAGYRTPCVTPKPTVHGYLSAVIDGETEGKRAELDDYGRYKVRILDEESGLSKGKASAQIRKMEPYGGGDGYGAHSTLLIGTEVILGFIHGDPDRPIILGAVSNGEQTNPITSTNQNVAHRTRTSSGIVMQMSDGAV</sequence>
<dbReference type="Gene3D" id="3.55.50.10">
    <property type="entry name" value="Baseplate protein-like domains"/>
    <property type="match status" value="1"/>
</dbReference>
<dbReference type="Gene3D" id="2.30.110.50">
    <property type="match status" value="1"/>
</dbReference>
<evidence type="ECO:0000259" key="2">
    <source>
        <dbReference type="Pfam" id="PF04717"/>
    </source>
</evidence>
<dbReference type="AlphaFoldDB" id="A0A944GUP7"/>
<accession>A0A944GUP7</accession>
<proteinExistence type="inferred from homology"/>
<comment type="similarity">
    <text evidence="1">Belongs to the VgrG protein family.</text>
</comment>
<evidence type="ECO:0000313" key="3">
    <source>
        <dbReference type="EMBL" id="MBS8262612.1"/>
    </source>
</evidence>
<feature type="domain" description="Gp5/Type VI secretion system Vgr protein OB-fold" evidence="2">
    <location>
        <begin position="423"/>
        <end position="474"/>
    </location>
</feature>
<dbReference type="Gene3D" id="2.40.50.230">
    <property type="entry name" value="Gp5 N-terminal domain"/>
    <property type="match status" value="1"/>
</dbReference>
<dbReference type="RefSeq" id="WP_213217954.1">
    <property type="nucleotide sequence ID" value="NZ_QTKU01000006.1"/>
</dbReference>
<dbReference type="InterPro" id="IPR006531">
    <property type="entry name" value="Gp5/Vgr_OB"/>
</dbReference>
<dbReference type="Proteomes" id="UP000705379">
    <property type="component" value="Unassembled WGS sequence"/>
</dbReference>
<protein>
    <submittedName>
        <fullName evidence="3">Type VI secretion system tip protein VgrG</fullName>
    </submittedName>
</protein>
<gene>
    <name evidence="3" type="primary">tssI</name>
    <name evidence="3" type="ORF">DYI23_20470</name>
</gene>
<dbReference type="NCBIfam" id="TIGR01646">
    <property type="entry name" value="vgr_GE"/>
    <property type="match status" value="1"/>
</dbReference>
<dbReference type="EMBL" id="QTKU01000006">
    <property type="protein sequence ID" value="MBS8262612.1"/>
    <property type="molecule type" value="Genomic_DNA"/>
</dbReference>
<dbReference type="InterPro" id="IPR017847">
    <property type="entry name" value="T6SS_RhsGE_Vgr_subset"/>
</dbReference>
<reference evidence="3" key="2">
    <citation type="journal article" date="2021" name="Microorganisms">
        <title>Bacterial Dimethylsulfoniopropionate Biosynthesis in the East China Sea.</title>
        <authorList>
            <person name="Liu J."/>
            <person name="Zhang Y."/>
            <person name="Liu J."/>
            <person name="Zhong H."/>
            <person name="Williams B.T."/>
            <person name="Zheng Y."/>
            <person name="Curson A.R.J."/>
            <person name="Sun C."/>
            <person name="Sun H."/>
            <person name="Song D."/>
            <person name="Wagner Mackenzie B."/>
            <person name="Bermejo Martinez A."/>
            <person name="Todd J.D."/>
            <person name="Zhang X.H."/>
        </authorList>
    </citation>
    <scope>NUCLEOTIDE SEQUENCE</scope>
    <source>
        <strain evidence="3">AESS21</strain>
    </source>
</reference>
<dbReference type="InterPro" id="IPR006533">
    <property type="entry name" value="T6SS_Vgr_RhsGE"/>
</dbReference>
<dbReference type="InterPro" id="IPR037026">
    <property type="entry name" value="Vgr_OB-fold_dom_sf"/>
</dbReference>
<dbReference type="SUPFAM" id="SSF69255">
    <property type="entry name" value="gp5 N-terminal domain-like"/>
    <property type="match status" value="1"/>
</dbReference>
<name>A0A944GUP7_9HYPH</name>
<dbReference type="Pfam" id="PF04717">
    <property type="entry name" value="Phage_base_V"/>
    <property type="match status" value="1"/>
</dbReference>
<comment type="caution">
    <text evidence="3">The sequence shown here is derived from an EMBL/GenBank/DDBJ whole genome shotgun (WGS) entry which is preliminary data.</text>
</comment>